<feature type="region of interest" description="Disordered" evidence="3">
    <location>
        <begin position="688"/>
        <end position="707"/>
    </location>
</feature>
<dbReference type="GO" id="GO:0007131">
    <property type="term" value="P:reciprocal meiotic recombination"/>
    <property type="evidence" value="ECO:0007669"/>
    <property type="project" value="TreeGrafter"/>
</dbReference>
<feature type="non-terminal residue" evidence="4">
    <location>
        <position position="1"/>
    </location>
</feature>
<feature type="coiled-coil region" evidence="2">
    <location>
        <begin position="82"/>
        <end position="180"/>
    </location>
</feature>
<keyword evidence="5" id="KW-1185">Reference proteome</keyword>
<dbReference type="AlphaFoldDB" id="A0AAV6LWG2"/>
<dbReference type="Proteomes" id="UP000685013">
    <property type="component" value="Chromosome 20"/>
</dbReference>
<name>A0AAV6LWG2_9ROSI</name>
<sequence>MSTKSKSSTPETPNKTSPATPRVSKLNRGLAKSDSDSHSPLQRSRLSIDRSPRPATSKPAVDRQLPKVATPPDKAQPRGTKVAEIQAQLNVAQEDLKKAKEQIILVENEREKLSNELKEAQKSAEEANEKLKEALVACGRAEESSEIERFRAVEMEQAGLEEAHKKEMEWQKEMEAVRSQHALDVAALLSTSQELQRVKMELAMTTDAKNQALSHADDATKIAEIHVEKVEILSAELTRLKALLDSKLETQSNENGQLITKLKSEIESLNLELQKAKSYAEKVKEQDASIEQLNNKLKAAKTAEACYEETITAKEASIEQLNIDLEAAKMAETYAHGLVEEWKNRAEDLETQLENANKLERSASESLESVMKQLGHNNDLLHNAELEISALKEQVGLLEMTVKRQKDDMKESEQHLHRTKEKTSEMEKLVVSLRSQLETVMEEKTQALNNEKLAASSVQRLLEEKNQLLNELETSKNEEEKSKKAMESLASALHEISSEARETKEKLLSTQAEHENYESEIENLKMVLKATNERFESMLENSNHEIDILTRSVEESKHEFETSKAEWNKKELHLVDAMKKSEEENSYLEKEIDRLVNLLKHTEEDACKMREEEAQLKDSLKEVEAEVIYLQEALGEAKSESVKLKESLLDKENELQSVHEENEELQTREAVSLKKVEELSKLLEEASAKMQTVENGEPTDSEKDYDLLPKVVEFSEENGKRQEEKNKMEPLIPIEQEEHKFEFPWVDNGADSVDKTEKTDLETTVPNGIDKPKEEEKKDESVQVEFKMWESCKIEKKEFSQEGGEQQEHESIDDEGDSKAEGQREFRSDKRGKLRKCRGWWKLAVEAGAAAAAAAAAGTEEEEAIAEKVWISSEEEEQCEPETVMI</sequence>
<feature type="compositionally biased region" description="Basic and acidic residues" evidence="3">
    <location>
        <begin position="770"/>
        <end position="782"/>
    </location>
</feature>
<feature type="region of interest" description="Disordered" evidence="3">
    <location>
        <begin position="406"/>
        <end position="425"/>
    </location>
</feature>
<feature type="region of interest" description="Disordered" evidence="3">
    <location>
        <begin position="795"/>
        <end position="834"/>
    </location>
</feature>
<evidence type="ECO:0000256" key="3">
    <source>
        <dbReference type="SAM" id="MobiDB-lite"/>
    </source>
</evidence>
<accession>A0AAV6LWG2</accession>
<dbReference type="PANTHER" id="PTHR23160">
    <property type="entry name" value="SYNAPTONEMAL COMPLEX PROTEIN-RELATED"/>
    <property type="match status" value="1"/>
</dbReference>
<evidence type="ECO:0000256" key="1">
    <source>
        <dbReference type="ARBA" id="ARBA00023054"/>
    </source>
</evidence>
<feature type="region of interest" description="Disordered" evidence="3">
    <location>
        <begin position="739"/>
        <end position="782"/>
    </location>
</feature>
<protein>
    <submittedName>
        <fullName evidence="4">WEB family protein, chloroplastic</fullName>
    </submittedName>
</protein>
<feature type="region of interest" description="Disordered" evidence="3">
    <location>
        <begin position="1"/>
        <end position="81"/>
    </location>
</feature>
<reference evidence="4 5" key="1">
    <citation type="journal article" date="2021" name="Hortic Res">
        <title>The domestication of Cucurbita argyrosperma as revealed by the genome of its wild relative.</title>
        <authorList>
            <person name="Barrera-Redondo J."/>
            <person name="Sanchez-de la Vega G."/>
            <person name="Aguirre-Liguori J.A."/>
            <person name="Castellanos-Morales G."/>
            <person name="Gutierrez-Guerrero Y.T."/>
            <person name="Aguirre-Dugua X."/>
            <person name="Aguirre-Planter E."/>
            <person name="Tenaillon M.I."/>
            <person name="Lira-Saade R."/>
            <person name="Eguiarte L.E."/>
        </authorList>
    </citation>
    <scope>NUCLEOTIDE SEQUENCE [LARGE SCALE GENOMIC DNA]</scope>
    <source>
        <strain evidence="4">JBR-2021</strain>
    </source>
</reference>
<feature type="compositionally biased region" description="Basic and acidic residues" evidence="3">
    <location>
        <begin position="795"/>
        <end position="810"/>
    </location>
</feature>
<feature type="compositionally biased region" description="Basic and acidic residues" evidence="3">
    <location>
        <begin position="752"/>
        <end position="761"/>
    </location>
</feature>
<gene>
    <name evidence="4" type="ORF">SDJN03_30083</name>
</gene>
<feature type="compositionally biased region" description="Low complexity" evidence="3">
    <location>
        <begin position="1"/>
        <end position="18"/>
    </location>
</feature>
<evidence type="ECO:0000313" key="5">
    <source>
        <dbReference type="Proteomes" id="UP000685013"/>
    </source>
</evidence>
<organism evidence="4 5">
    <name type="scientific">Cucurbita argyrosperma subsp. sororia</name>
    <dbReference type="NCBI Taxonomy" id="37648"/>
    <lineage>
        <taxon>Eukaryota</taxon>
        <taxon>Viridiplantae</taxon>
        <taxon>Streptophyta</taxon>
        <taxon>Embryophyta</taxon>
        <taxon>Tracheophyta</taxon>
        <taxon>Spermatophyta</taxon>
        <taxon>Magnoliopsida</taxon>
        <taxon>eudicotyledons</taxon>
        <taxon>Gunneridae</taxon>
        <taxon>Pentapetalae</taxon>
        <taxon>rosids</taxon>
        <taxon>fabids</taxon>
        <taxon>Cucurbitales</taxon>
        <taxon>Cucurbitaceae</taxon>
        <taxon>Cucurbiteae</taxon>
        <taxon>Cucurbita</taxon>
    </lineage>
</organism>
<evidence type="ECO:0000256" key="2">
    <source>
        <dbReference type="SAM" id="Coils"/>
    </source>
</evidence>
<feature type="compositionally biased region" description="Basic and acidic residues" evidence="3">
    <location>
        <begin position="817"/>
        <end position="831"/>
    </location>
</feature>
<keyword evidence="1 2" id="KW-0175">Coiled coil</keyword>
<proteinExistence type="predicted"/>
<comment type="caution">
    <text evidence="4">The sequence shown here is derived from an EMBL/GenBank/DDBJ whole genome shotgun (WGS) entry which is preliminary data.</text>
</comment>
<dbReference type="PANTHER" id="PTHR23160:SF20">
    <property type="entry name" value="OS02G0439200 PROTEIN"/>
    <property type="match status" value="1"/>
</dbReference>
<dbReference type="EMBL" id="JAGKQH010000020">
    <property type="protein sequence ID" value="KAG6571168.1"/>
    <property type="molecule type" value="Genomic_DNA"/>
</dbReference>
<evidence type="ECO:0000313" key="4">
    <source>
        <dbReference type="EMBL" id="KAG6571168.1"/>
    </source>
</evidence>